<name>A0ABT5LEJ9_9GAMM</name>
<evidence type="ECO:0000256" key="1">
    <source>
        <dbReference type="ARBA" id="ARBA00004219"/>
    </source>
</evidence>
<evidence type="ECO:0000313" key="7">
    <source>
        <dbReference type="Proteomes" id="UP001217178"/>
    </source>
</evidence>
<dbReference type="Pfam" id="PF04829">
    <property type="entry name" value="PT-VENN"/>
    <property type="match status" value="1"/>
</dbReference>
<evidence type="ECO:0000259" key="5">
    <source>
        <dbReference type="Pfam" id="PF04829"/>
    </source>
</evidence>
<organism evidence="6 7">
    <name type="scientific">Xenorhabdus yunnanensis</name>
    <dbReference type="NCBI Taxonomy" id="3025878"/>
    <lineage>
        <taxon>Bacteria</taxon>
        <taxon>Pseudomonadati</taxon>
        <taxon>Pseudomonadota</taxon>
        <taxon>Gammaproteobacteria</taxon>
        <taxon>Enterobacterales</taxon>
        <taxon>Morganellaceae</taxon>
        <taxon>Xenorhabdus</taxon>
    </lineage>
</organism>
<keyword evidence="3" id="KW-1266">Target cell cytoplasm</keyword>
<dbReference type="EMBL" id="JAQRFI010000018">
    <property type="protein sequence ID" value="MDC9589537.1"/>
    <property type="molecule type" value="Genomic_DNA"/>
</dbReference>
<evidence type="ECO:0000256" key="4">
    <source>
        <dbReference type="ARBA" id="ARBA00023026"/>
    </source>
</evidence>
<protein>
    <submittedName>
        <fullName evidence="6">VENN motif pre-toxin domain-containing protein</fullName>
    </submittedName>
</protein>
<comment type="caution">
    <text evidence="6">The sequence shown here is derived from an EMBL/GenBank/DDBJ whole genome shotgun (WGS) entry which is preliminary data.</text>
</comment>
<keyword evidence="7" id="KW-1185">Reference proteome</keyword>
<keyword evidence="2" id="KW-0800">Toxin</keyword>
<accession>A0ABT5LEJ9</accession>
<evidence type="ECO:0000256" key="3">
    <source>
        <dbReference type="ARBA" id="ARBA00022913"/>
    </source>
</evidence>
<gene>
    <name evidence="6" type="ORF">PSI23_09490</name>
</gene>
<evidence type="ECO:0000313" key="6">
    <source>
        <dbReference type="EMBL" id="MDC9589537.1"/>
    </source>
</evidence>
<sequence>MSTLAGGIAAGLATNSTTGGVAGAQTAKNAIENNYLHEDESRRFDKELVECKAKGGDCGAVIQKYLDISNKNSAELEEKCKGGGITCVTYEEIIQANTNVALDEGSLQIRLSEKLKDPDAIKIVQYLNGKDLQFLKDNITTSNRVAAVALDPTSWPVMVFGAKAMIQGAKGKEQLLAAGVTSGVNAAIQYGTTGEVKLSDVIGAGVVGAITAGKGYNPTVTWNAVGGYYTAEIKGDDPFLNAIISKGGASVGYAIGNTIKVPFNKIFNPVSKEYEWQPIGIWTITRPASKSSIPSTMGNLGDSAASGLFNSGVGSAIENKEKQGEKK</sequence>
<keyword evidence="4" id="KW-0843">Virulence</keyword>
<dbReference type="InterPro" id="IPR006914">
    <property type="entry name" value="VENN_dom"/>
</dbReference>
<dbReference type="RefSeq" id="WP_273554864.1">
    <property type="nucleotide sequence ID" value="NZ_JAQRFI010000018.1"/>
</dbReference>
<proteinExistence type="predicted"/>
<evidence type="ECO:0000256" key="2">
    <source>
        <dbReference type="ARBA" id="ARBA00022656"/>
    </source>
</evidence>
<comment type="subcellular location">
    <subcellularLocation>
        <location evidence="1">Target cell</location>
        <location evidence="1">Target cell cytoplasm</location>
    </subcellularLocation>
</comment>
<reference evidence="6 7" key="1">
    <citation type="submission" date="2023-02" db="EMBL/GenBank/DDBJ databases">
        <title>Entomopathogenic bacteria.</title>
        <authorList>
            <person name="Machado R.A."/>
        </authorList>
    </citation>
    <scope>NUCLEOTIDE SEQUENCE [LARGE SCALE GENOMIC DNA]</scope>
    <source>
        <strain evidence="6 7">XENO-10</strain>
    </source>
</reference>
<dbReference type="Proteomes" id="UP001217178">
    <property type="component" value="Unassembled WGS sequence"/>
</dbReference>
<feature type="domain" description="VENN motif-containing" evidence="5">
    <location>
        <begin position="1"/>
        <end position="37"/>
    </location>
</feature>